<organism evidence="1 2">
    <name type="scientific">Reticulibacter mediterranei</name>
    <dbReference type="NCBI Taxonomy" id="2778369"/>
    <lineage>
        <taxon>Bacteria</taxon>
        <taxon>Bacillati</taxon>
        <taxon>Chloroflexota</taxon>
        <taxon>Ktedonobacteria</taxon>
        <taxon>Ktedonobacterales</taxon>
        <taxon>Reticulibacteraceae</taxon>
        <taxon>Reticulibacter</taxon>
    </lineage>
</organism>
<dbReference type="AlphaFoldDB" id="A0A8J3IJY9"/>
<comment type="caution">
    <text evidence="1">The sequence shown here is derived from an EMBL/GenBank/DDBJ whole genome shotgun (WGS) entry which is preliminary data.</text>
</comment>
<dbReference type="EMBL" id="BNJK01000001">
    <property type="protein sequence ID" value="GHO92682.1"/>
    <property type="molecule type" value="Genomic_DNA"/>
</dbReference>
<reference evidence="1" key="1">
    <citation type="submission" date="2020-10" db="EMBL/GenBank/DDBJ databases">
        <title>Taxonomic study of unclassified bacteria belonging to the class Ktedonobacteria.</title>
        <authorList>
            <person name="Yabe S."/>
            <person name="Wang C.M."/>
            <person name="Zheng Y."/>
            <person name="Sakai Y."/>
            <person name="Cavaletti L."/>
            <person name="Monciardini P."/>
            <person name="Donadio S."/>
        </authorList>
    </citation>
    <scope>NUCLEOTIDE SEQUENCE</scope>
    <source>
        <strain evidence="1">ID150040</strain>
    </source>
</reference>
<proteinExistence type="predicted"/>
<dbReference type="Proteomes" id="UP000597444">
    <property type="component" value="Unassembled WGS sequence"/>
</dbReference>
<protein>
    <submittedName>
        <fullName evidence="1">Uncharacterized protein</fullName>
    </submittedName>
</protein>
<evidence type="ECO:0000313" key="1">
    <source>
        <dbReference type="EMBL" id="GHO92682.1"/>
    </source>
</evidence>
<accession>A0A8J3IJY9</accession>
<gene>
    <name evidence="1" type="ORF">KSF_027300</name>
</gene>
<keyword evidence="2" id="KW-1185">Reference proteome</keyword>
<evidence type="ECO:0000313" key="2">
    <source>
        <dbReference type="Proteomes" id="UP000597444"/>
    </source>
</evidence>
<name>A0A8J3IJY9_9CHLR</name>
<sequence>MLATLNNAALALMDLLGVKRVPDQMRLFDAQPHLAVFLLMERGMIALGL</sequence>